<keyword evidence="1" id="KW-0812">Transmembrane</keyword>
<accession>A0ABP8K6D0</accession>
<feature type="transmembrane region" description="Helical" evidence="1">
    <location>
        <begin position="9"/>
        <end position="29"/>
    </location>
</feature>
<dbReference type="Pfam" id="PF02698">
    <property type="entry name" value="DUF218"/>
    <property type="match status" value="1"/>
</dbReference>
<evidence type="ECO:0000259" key="2">
    <source>
        <dbReference type="Pfam" id="PF02698"/>
    </source>
</evidence>
<keyword evidence="1" id="KW-1133">Transmembrane helix</keyword>
<organism evidence="3 4">
    <name type="scientific">Tsukamurella soli</name>
    <dbReference type="NCBI Taxonomy" id="644556"/>
    <lineage>
        <taxon>Bacteria</taxon>
        <taxon>Bacillati</taxon>
        <taxon>Actinomycetota</taxon>
        <taxon>Actinomycetes</taxon>
        <taxon>Mycobacteriales</taxon>
        <taxon>Tsukamurellaceae</taxon>
        <taxon>Tsukamurella</taxon>
    </lineage>
</organism>
<reference evidence="4" key="1">
    <citation type="journal article" date="2019" name="Int. J. Syst. Evol. Microbiol.">
        <title>The Global Catalogue of Microorganisms (GCM) 10K type strain sequencing project: providing services to taxonomists for standard genome sequencing and annotation.</title>
        <authorList>
            <consortium name="The Broad Institute Genomics Platform"/>
            <consortium name="The Broad Institute Genome Sequencing Center for Infectious Disease"/>
            <person name="Wu L."/>
            <person name="Ma J."/>
        </authorList>
    </citation>
    <scope>NUCLEOTIDE SEQUENCE [LARGE SCALE GENOMIC DNA]</scope>
    <source>
        <strain evidence="4">JCM 17688</strain>
    </source>
</reference>
<keyword evidence="1" id="KW-0472">Membrane</keyword>
<evidence type="ECO:0000313" key="3">
    <source>
        <dbReference type="EMBL" id="GAA4401338.1"/>
    </source>
</evidence>
<dbReference type="Proteomes" id="UP001500635">
    <property type="component" value="Unassembled WGS sequence"/>
</dbReference>
<protein>
    <submittedName>
        <fullName evidence="3">YdcF family protein</fullName>
    </submittedName>
</protein>
<gene>
    <name evidence="3" type="ORF">GCM10023147_40780</name>
</gene>
<dbReference type="CDD" id="cd06259">
    <property type="entry name" value="YdcF-like"/>
    <property type="match status" value="1"/>
</dbReference>
<evidence type="ECO:0000313" key="4">
    <source>
        <dbReference type="Proteomes" id="UP001500635"/>
    </source>
</evidence>
<sequence length="186" mass="20757">MGVVLRRSIWCVVLAAVLVFAGIGGVGYWEFGRDHEDPLRKVDAIIVLGGDHDGREAYGIRLAHEGYAKTVVLSDPYGRWDDFMNAMCAAGDAQVTVLCEVPDPGTTRGEALFTERLARQYGWHTVMVISWGYHLPRARYIFRNCFDGGTVMRAVPRAYHFNLADWELTYIYQAVGTVKAAVQGHC</sequence>
<proteinExistence type="predicted"/>
<feature type="domain" description="DUF218" evidence="2">
    <location>
        <begin position="43"/>
        <end position="152"/>
    </location>
</feature>
<dbReference type="EMBL" id="BAABFR010000087">
    <property type="protein sequence ID" value="GAA4401338.1"/>
    <property type="molecule type" value="Genomic_DNA"/>
</dbReference>
<comment type="caution">
    <text evidence="3">The sequence shown here is derived from an EMBL/GenBank/DDBJ whole genome shotgun (WGS) entry which is preliminary data.</text>
</comment>
<dbReference type="RefSeq" id="WP_344999511.1">
    <property type="nucleotide sequence ID" value="NZ_BAABFR010000087.1"/>
</dbReference>
<dbReference type="InterPro" id="IPR003848">
    <property type="entry name" value="DUF218"/>
</dbReference>
<keyword evidence="4" id="KW-1185">Reference proteome</keyword>
<name>A0ABP8K6D0_9ACTN</name>
<evidence type="ECO:0000256" key="1">
    <source>
        <dbReference type="SAM" id="Phobius"/>
    </source>
</evidence>